<gene>
    <name evidence="2" type="ORF">SAMN05216337_100762</name>
</gene>
<proteinExistence type="predicted"/>
<evidence type="ECO:0000313" key="3">
    <source>
        <dbReference type="Proteomes" id="UP000199245"/>
    </source>
</evidence>
<dbReference type="Pfam" id="PF20283">
    <property type="entry name" value="CTD7"/>
    <property type="match status" value="1"/>
</dbReference>
<organism evidence="2 3">
    <name type="scientific">Bradyrhizobium brasilense</name>
    <dbReference type="NCBI Taxonomy" id="1419277"/>
    <lineage>
        <taxon>Bacteria</taxon>
        <taxon>Pseudomonadati</taxon>
        <taxon>Pseudomonadota</taxon>
        <taxon>Alphaproteobacteria</taxon>
        <taxon>Hyphomicrobiales</taxon>
        <taxon>Nitrobacteraceae</taxon>
        <taxon>Bradyrhizobium</taxon>
    </lineage>
</organism>
<feature type="domain" description="ABC-three component systems C-terminal" evidence="1">
    <location>
        <begin position="120"/>
        <end position="178"/>
    </location>
</feature>
<reference evidence="2 3" key="1">
    <citation type="submission" date="2016-10" db="EMBL/GenBank/DDBJ databases">
        <authorList>
            <person name="de Groot N.N."/>
        </authorList>
    </citation>
    <scope>NUCLEOTIDE SEQUENCE [LARGE SCALE GENOMIC DNA]</scope>
    <source>
        <strain evidence="2 3">R5</strain>
    </source>
</reference>
<name>A0A1G6RMV9_9BRAD</name>
<dbReference type="EMBL" id="FMZW01000007">
    <property type="protein sequence ID" value="SDD05969.1"/>
    <property type="molecule type" value="Genomic_DNA"/>
</dbReference>
<dbReference type="AlphaFoldDB" id="A0A1G6RMV9"/>
<dbReference type="InterPro" id="IPR046913">
    <property type="entry name" value="ABC-3C_CTD7"/>
</dbReference>
<protein>
    <recommendedName>
        <fullName evidence="1">ABC-three component systems C-terminal domain-containing protein</fullName>
    </recommendedName>
</protein>
<dbReference type="Proteomes" id="UP000199245">
    <property type="component" value="Unassembled WGS sequence"/>
</dbReference>
<evidence type="ECO:0000313" key="2">
    <source>
        <dbReference type="EMBL" id="SDD05969.1"/>
    </source>
</evidence>
<accession>A0A1G6RMV9</accession>
<sequence>MSYYRKTGGIASDGQFLLFTTAELGEDTFLSLFTESAVGGNELRAAQRELRLNTKLIDEARSAIDTSEERAIGLQSEARAVGILQLSAIAEEYRTDNLPITFRGRLPDGQIDVANDPRLFVEQLRLLDLSAIRIRNAIVDYYRAFEQRSSWARESLLISDEIEEYEDRLVDEWTRYREIVFPLGLSARKAGSWFSFAMMSIRCGS</sequence>
<evidence type="ECO:0000259" key="1">
    <source>
        <dbReference type="Pfam" id="PF20283"/>
    </source>
</evidence>